<evidence type="ECO:0008006" key="6">
    <source>
        <dbReference type="Google" id="ProtNLM"/>
    </source>
</evidence>
<proteinExistence type="predicted"/>
<feature type="coiled-coil region" evidence="2">
    <location>
        <begin position="75"/>
        <end position="116"/>
    </location>
</feature>
<keyword evidence="2" id="KW-0175">Coiled coil</keyword>
<dbReference type="InterPro" id="IPR016024">
    <property type="entry name" value="ARM-type_fold"/>
</dbReference>
<reference evidence="4 5" key="1">
    <citation type="journal article" date="2024" name="Nat. Commun.">
        <title>Phylogenomics reveals the evolutionary origins of lichenization in chlorophyte algae.</title>
        <authorList>
            <person name="Puginier C."/>
            <person name="Libourel C."/>
            <person name="Otte J."/>
            <person name="Skaloud P."/>
            <person name="Haon M."/>
            <person name="Grisel S."/>
            <person name="Petersen M."/>
            <person name="Berrin J.G."/>
            <person name="Delaux P.M."/>
            <person name="Dal Grande F."/>
            <person name="Keller J."/>
        </authorList>
    </citation>
    <scope>NUCLEOTIDE SEQUENCE [LARGE SCALE GENOMIC DNA]</scope>
    <source>
        <strain evidence="4 5">SAG 2145</strain>
    </source>
</reference>
<dbReference type="Gene3D" id="1.25.10.10">
    <property type="entry name" value="Leucine-rich Repeat Variant"/>
    <property type="match status" value="2"/>
</dbReference>
<dbReference type="GO" id="GO:0005802">
    <property type="term" value="C:trans-Golgi network"/>
    <property type="evidence" value="ECO:0007669"/>
    <property type="project" value="InterPro"/>
</dbReference>
<evidence type="ECO:0000256" key="1">
    <source>
        <dbReference type="PROSITE-ProRule" id="PRU00103"/>
    </source>
</evidence>
<accession>A0AAW1RJK9</accession>
<feature type="region of interest" description="Disordered" evidence="3">
    <location>
        <begin position="284"/>
        <end position="319"/>
    </location>
</feature>
<dbReference type="GO" id="GO:0055037">
    <property type="term" value="C:recycling endosome"/>
    <property type="evidence" value="ECO:0007669"/>
    <property type="project" value="TreeGrafter"/>
</dbReference>
<feature type="region of interest" description="Disordered" evidence="3">
    <location>
        <begin position="665"/>
        <end position="699"/>
    </location>
</feature>
<dbReference type="EMBL" id="JALJOS010000010">
    <property type="protein sequence ID" value="KAK9833743.1"/>
    <property type="molecule type" value="Genomic_DNA"/>
</dbReference>
<feature type="compositionally biased region" description="Basic and acidic residues" evidence="3">
    <location>
        <begin position="225"/>
        <end position="234"/>
    </location>
</feature>
<dbReference type="InterPro" id="IPR011989">
    <property type="entry name" value="ARM-like"/>
</dbReference>
<dbReference type="InterPro" id="IPR040362">
    <property type="entry name" value="RELCH"/>
</dbReference>
<feature type="region of interest" description="Disordered" evidence="3">
    <location>
        <begin position="720"/>
        <end position="741"/>
    </location>
</feature>
<dbReference type="InterPro" id="IPR021133">
    <property type="entry name" value="HEAT_type_2"/>
</dbReference>
<evidence type="ECO:0000313" key="4">
    <source>
        <dbReference type="EMBL" id="KAK9833743.1"/>
    </source>
</evidence>
<gene>
    <name evidence="4" type="ORF">WJX74_004755</name>
</gene>
<evidence type="ECO:0000256" key="3">
    <source>
        <dbReference type="SAM" id="MobiDB-lite"/>
    </source>
</evidence>
<dbReference type="SUPFAM" id="SSF48371">
    <property type="entry name" value="ARM repeat"/>
    <property type="match status" value="1"/>
</dbReference>
<evidence type="ECO:0000256" key="2">
    <source>
        <dbReference type="SAM" id="Coils"/>
    </source>
</evidence>
<comment type="caution">
    <text evidence="4">The sequence shown here is derived from an EMBL/GenBank/DDBJ whole genome shotgun (WGS) entry which is preliminary data.</text>
</comment>
<dbReference type="PROSITE" id="PS50077">
    <property type="entry name" value="HEAT_REPEAT"/>
    <property type="match status" value="2"/>
</dbReference>
<feature type="compositionally biased region" description="Low complexity" evidence="3">
    <location>
        <begin position="1194"/>
        <end position="1212"/>
    </location>
</feature>
<feature type="region of interest" description="Disordered" evidence="3">
    <location>
        <begin position="1182"/>
        <end position="1333"/>
    </location>
</feature>
<dbReference type="Proteomes" id="UP001438707">
    <property type="component" value="Unassembled WGS sequence"/>
</dbReference>
<feature type="region of interest" description="Disordered" evidence="3">
    <location>
        <begin position="219"/>
        <end position="245"/>
    </location>
</feature>
<sequence>MAAATIHALSGVPPAQSNQVIQYLLANNYLLTALELLLEAQEAGREGDVDSLQEYFADRDRFPPEDVVKLGPADAMDLQQLAKQREERLALLEYELRVAQEDRAEMQKRLDRVTEVGLAVPEPGEGFTETSSAATYSRASSIVEDALPESCSPTHKTHLATRERKELNSAIRGYLLGQGCKLTAITFLEEAGAAFSRNNVEDTATALATIFHGHKERNAALASAEEARQRHEAAESQVEQMQQQAAGYQDALDSFTKENVRLRADIEFLQRQLDFFTQAQAAAEAKKPANQSNQASPIPAPQAKLPEANGKTSRSSISGKAGKDALAGAAMGFEAALNVVAEAVPRIQPHVLINKREELLPVLVVMIQELRDAHARDRLTHCLFNLVKKPTAEQRALIMDGCVELASRIGPARTAEELLPQCWEQVNNKYPERRMLVAEACGRLAGSVAAEMRPSLVLSILQQLATDASPAVRRTVVLSLASLLPSLPDTSKYSMVEALLLQLVQDSVPEVVEAVFQPLLPTLLKWMGGTDLLHSSLLTSILTVAKTTIQKCPIEAGMDEFVMARGDAEMRSVGDQPQRQVQVLLRLYTNLLPALRAHALATQPSWVSRSPTGGEEVASSSNADLDQRKAEVLSAAEATDLPAHVDNASPAASDLHQEDLSAAQAGAMPSAASHGSLHSQEPSAAVPPDRAASLPDGSAVSIASEQTQADDLVDIPLQDERKHSSHVPSEGSPTSRSTVMDHPLSLQPAASHPLDAAASDASAVLAAEAVREGSSAASSPTKASEVSTRFQAASYNLTRPPDDIAAVAFGQWCTSQRHAEWACLEWLITTGLPLLIKTIRMVSVHSETEALRRRCCNAVKATCMTFGPAISAAAVEPLFLEASGAPDWDPSRHTCSHVSQAAAQLIPESAEAGRAGRLGVLPILLAGVLPAGGPSLDLFAACLRHLLTDDVTGEAWALSHQQEVKTALRFAGTFEELQGQMVALLWQLVMKPAVPVKTCAALLAAALVPCFPPAQVNKQILPALVTLSNDADMGVRELSIDALAEVFKLYGSSRAVMDKLTTHLDALMNSNVHEVQLAVLRALTSKAAGSGANELEYLLQKALMVLVSMHRRAASGRSPLQLSECAAVIFDALRVVDACEAGNEKVRLHLVAALQALKREAQLLDGPQRELLATMLRDHAVLPPGQGLPAERLSASPMSSSEPSSSGTGPLSASTQMSSRQPPHPSMGMATLDEEPGNPLMGISSSGAELSSVSGGESTSSGAESSRRKFGASFLKRFGPSLQSQQHQQPGKPPTHRQMPVRVPSLDERVLQAASKSSSTSQPGSYGMRQTTN</sequence>
<feature type="compositionally biased region" description="Low complexity" evidence="3">
    <location>
        <begin position="1242"/>
        <end position="1264"/>
    </location>
</feature>
<dbReference type="InterPro" id="IPR006594">
    <property type="entry name" value="LisH"/>
</dbReference>
<feature type="compositionally biased region" description="Polar residues" evidence="3">
    <location>
        <begin position="1314"/>
        <end position="1333"/>
    </location>
</feature>
<dbReference type="PANTHER" id="PTHR32059">
    <property type="entry name" value="RAB11-BINDING PROTEIN RELCH"/>
    <property type="match status" value="1"/>
</dbReference>
<dbReference type="GO" id="GO:0032367">
    <property type="term" value="P:intracellular cholesterol transport"/>
    <property type="evidence" value="ECO:0007669"/>
    <property type="project" value="InterPro"/>
</dbReference>
<dbReference type="SMART" id="SM00667">
    <property type="entry name" value="LisH"/>
    <property type="match status" value="2"/>
</dbReference>
<dbReference type="PROSITE" id="PS50896">
    <property type="entry name" value="LISH"/>
    <property type="match status" value="1"/>
</dbReference>
<keyword evidence="5" id="KW-1185">Reference proteome</keyword>
<name>A0AAW1RJK9_9CHLO</name>
<protein>
    <recommendedName>
        <fullName evidence="6">LisH domain-containing protein</fullName>
    </recommendedName>
</protein>
<dbReference type="PANTHER" id="PTHR32059:SF0">
    <property type="entry name" value="RAB11-BINDING PROTEIN RELCH"/>
    <property type="match status" value="1"/>
</dbReference>
<feature type="region of interest" description="Disordered" evidence="3">
    <location>
        <begin position="605"/>
        <end position="629"/>
    </location>
</feature>
<organism evidence="4 5">
    <name type="scientific">Apatococcus lobatus</name>
    <dbReference type="NCBI Taxonomy" id="904363"/>
    <lineage>
        <taxon>Eukaryota</taxon>
        <taxon>Viridiplantae</taxon>
        <taxon>Chlorophyta</taxon>
        <taxon>core chlorophytes</taxon>
        <taxon>Trebouxiophyceae</taxon>
        <taxon>Chlorellales</taxon>
        <taxon>Chlorellaceae</taxon>
        <taxon>Apatococcus</taxon>
    </lineage>
</organism>
<feature type="repeat" description="HEAT" evidence="1">
    <location>
        <begin position="457"/>
        <end position="495"/>
    </location>
</feature>
<feature type="repeat" description="HEAT" evidence="1">
    <location>
        <begin position="1020"/>
        <end position="1058"/>
    </location>
</feature>
<evidence type="ECO:0000313" key="5">
    <source>
        <dbReference type="Proteomes" id="UP001438707"/>
    </source>
</evidence>